<evidence type="ECO:0000256" key="9">
    <source>
        <dbReference type="ARBA" id="ARBA00023136"/>
    </source>
</evidence>
<evidence type="ECO:0000256" key="2">
    <source>
        <dbReference type="ARBA" id="ARBA00022448"/>
    </source>
</evidence>
<feature type="domain" description="TonB-dependent receptor-like beta-barrel" evidence="14">
    <location>
        <begin position="260"/>
        <end position="816"/>
    </location>
</feature>
<keyword evidence="5 11" id="KW-0812">Transmembrane</keyword>
<evidence type="ECO:0000256" key="4">
    <source>
        <dbReference type="ARBA" id="ARBA00022496"/>
    </source>
</evidence>
<evidence type="ECO:0000313" key="16">
    <source>
        <dbReference type="EMBL" id="QQQ20023.1"/>
    </source>
</evidence>
<dbReference type="PROSITE" id="PS52016">
    <property type="entry name" value="TONB_DEPENDENT_REC_3"/>
    <property type="match status" value="1"/>
</dbReference>
<evidence type="ECO:0000256" key="7">
    <source>
        <dbReference type="ARBA" id="ARBA00023065"/>
    </source>
</evidence>
<keyword evidence="17" id="KW-1185">Reference proteome</keyword>
<keyword evidence="13" id="KW-0732">Signal</keyword>
<evidence type="ECO:0000256" key="11">
    <source>
        <dbReference type="PROSITE-ProRule" id="PRU01360"/>
    </source>
</evidence>
<evidence type="ECO:0000256" key="3">
    <source>
        <dbReference type="ARBA" id="ARBA00022452"/>
    </source>
</evidence>
<dbReference type="InterPro" id="IPR039426">
    <property type="entry name" value="TonB-dep_rcpt-like"/>
</dbReference>
<evidence type="ECO:0000256" key="12">
    <source>
        <dbReference type="RuleBase" id="RU003357"/>
    </source>
</evidence>
<keyword evidence="2 11" id="KW-0813">Transport</keyword>
<evidence type="ECO:0000256" key="6">
    <source>
        <dbReference type="ARBA" id="ARBA00023004"/>
    </source>
</evidence>
<keyword evidence="9 11" id="KW-0472">Membrane</keyword>
<evidence type="ECO:0000259" key="15">
    <source>
        <dbReference type="Pfam" id="PF07715"/>
    </source>
</evidence>
<accession>A0ABX7BTF4</accession>
<evidence type="ECO:0000256" key="8">
    <source>
        <dbReference type="ARBA" id="ARBA00023077"/>
    </source>
</evidence>
<feature type="chain" id="PRO_5045933834" evidence="13">
    <location>
        <begin position="25"/>
        <end position="853"/>
    </location>
</feature>
<dbReference type="Proteomes" id="UP000595448">
    <property type="component" value="Chromosome"/>
</dbReference>
<feature type="signal peptide" evidence="13">
    <location>
        <begin position="1"/>
        <end position="24"/>
    </location>
</feature>
<keyword evidence="4" id="KW-0410">Iron transport</keyword>
<keyword evidence="6" id="KW-0408">Iron</keyword>
<protein>
    <submittedName>
        <fullName evidence="16">TonB-dependent receptor</fullName>
    </submittedName>
</protein>
<dbReference type="Gene3D" id="2.40.170.20">
    <property type="entry name" value="TonB-dependent receptor, beta-barrel domain"/>
    <property type="match status" value="3"/>
</dbReference>
<dbReference type="SUPFAM" id="SSF56935">
    <property type="entry name" value="Porins"/>
    <property type="match status" value="1"/>
</dbReference>
<dbReference type="PANTHER" id="PTHR32552">
    <property type="entry name" value="FERRICHROME IRON RECEPTOR-RELATED"/>
    <property type="match status" value="1"/>
</dbReference>
<keyword evidence="8 12" id="KW-0798">TonB box</keyword>
<organism evidence="16 17">
    <name type="scientific">Brevundimonas vitisensis</name>
    <dbReference type="NCBI Taxonomy" id="2800818"/>
    <lineage>
        <taxon>Bacteria</taxon>
        <taxon>Pseudomonadati</taxon>
        <taxon>Pseudomonadota</taxon>
        <taxon>Alphaproteobacteria</taxon>
        <taxon>Caulobacterales</taxon>
        <taxon>Caulobacteraceae</taxon>
        <taxon>Brevundimonas</taxon>
    </lineage>
</organism>
<comment type="similarity">
    <text evidence="11 12">Belongs to the TonB-dependent receptor family.</text>
</comment>
<keyword evidence="7" id="KW-0406">Ion transport</keyword>
<reference evidence="16 17" key="1">
    <citation type="submission" date="2021-01" db="EMBL/GenBank/DDBJ databases">
        <title>Brevundimonas vitis sp. nov., an bacterium isolated from grape (Vitis vinifera).</title>
        <authorList>
            <person name="Jiang L."/>
            <person name="Lee J."/>
        </authorList>
    </citation>
    <scope>NUCLEOTIDE SEQUENCE [LARGE SCALE GENOMIC DNA]</scope>
    <source>
        <strain evidence="16 17">GRTSA-9</strain>
    </source>
</reference>
<feature type="domain" description="TonB-dependent receptor plug" evidence="15">
    <location>
        <begin position="49"/>
        <end position="154"/>
    </location>
</feature>
<dbReference type="Pfam" id="PF00593">
    <property type="entry name" value="TonB_dep_Rec_b-barrel"/>
    <property type="match status" value="1"/>
</dbReference>
<dbReference type="InterPro" id="IPR036942">
    <property type="entry name" value="Beta-barrel_TonB_sf"/>
</dbReference>
<evidence type="ECO:0000313" key="17">
    <source>
        <dbReference type="Proteomes" id="UP000595448"/>
    </source>
</evidence>
<evidence type="ECO:0000259" key="14">
    <source>
        <dbReference type="Pfam" id="PF00593"/>
    </source>
</evidence>
<dbReference type="InterPro" id="IPR012910">
    <property type="entry name" value="Plug_dom"/>
</dbReference>
<gene>
    <name evidence="16" type="ORF">JIP62_05140</name>
</gene>
<comment type="subcellular location">
    <subcellularLocation>
        <location evidence="1 11">Cell outer membrane</location>
        <topology evidence="1 11">Multi-pass membrane protein</topology>
    </subcellularLocation>
</comment>
<dbReference type="InterPro" id="IPR000531">
    <property type="entry name" value="Beta-barrel_TonB"/>
</dbReference>
<sequence>MGHRARIMGASILALSWAGASAVAAQSQDEATSVDEIVVTAQLREQDPIEVPFALTAYSGESLRELGVQEFEQLSAFVPGFLVQNQSPNNPGFVMRGITSDSGEATTEPRVSVYQDGVSISKSRGSYVELFDLQRVEIAKGPQSTLYGRGALIGAVNLIQNRPAIGQSFGEAEVQAGDYGYAMVEGVANIALGDTLALRLAGRVKTRDGFVENLLGGDDYNSIDTQAFRASLAFAPSDSFRYDVIANWQGDEASGTSFKSIAYAPADPNTGAVLGGRDPWDGAALTPTAAFDGGKALGLDREVWGVTGIGRFDLNADWTVTSITAYRQFDSYETFDADGVSLPILIAAEQAEGEQWSQELRLNFDNGGRLSGFVGAGAFHEEGSQRTPTQFDERIALAQLAGFLDGNPFAVGSNTLPAAAYGSPAILDPILTSFGLGAAVPGIRNNLKPVHIEEATNTSELTSYDVFGDVTFAVTDRFEIAAGIRYTTDDKTTGYSSRVVNGRSVLGGLLAVQQLQGQIAALVAQGTPQSLAQAAALGAVANAIVTGLATPGAANAPISAAFPPFGLTAQPTPNNGDFVYRDLEDDGLTWRLTARYDLSDDASLYANYARGRRPKVLSAGAPSAPLSNPNFTEVDAETVDSFEIGAKGAFMDGRLRADGAVFHYSYENFQTTIQDGTRFITANAGEATSYGFEGQMSFQATDSIDVFGTYGYNHSRFEAGIYDGNRFRLSPDHMASIGMTWSLPLQGGDVIIQPTYTWQSEVFFNDDNDIPALQTRNFVADLIQDEVQDAYGLLNLRVRFVSGSGNWEVEAFGDNLLDEEYIKDAGNTGDALGLPTFIAGRPRMAGLSLRLRY</sequence>
<keyword evidence="3 11" id="KW-1134">Transmembrane beta strand</keyword>
<evidence type="ECO:0000256" key="10">
    <source>
        <dbReference type="ARBA" id="ARBA00023237"/>
    </source>
</evidence>
<dbReference type="PANTHER" id="PTHR32552:SF81">
    <property type="entry name" value="TONB-DEPENDENT OUTER MEMBRANE RECEPTOR"/>
    <property type="match status" value="1"/>
</dbReference>
<keyword evidence="10 11" id="KW-0998">Cell outer membrane</keyword>
<dbReference type="Pfam" id="PF07715">
    <property type="entry name" value="Plug"/>
    <property type="match status" value="1"/>
</dbReference>
<evidence type="ECO:0000256" key="5">
    <source>
        <dbReference type="ARBA" id="ARBA00022692"/>
    </source>
</evidence>
<keyword evidence="16" id="KW-0675">Receptor</keyword>
<dbReference type="EMBL" id="CP067977">
    <property type="protein sequence ID" value="QQQ20023.1"/>
    <property type="molecule type" value="Genomic_DNA"/>
</dbReference>
<evidence type="ECO:0000256" key="13">
    <source>
        <dbReference type="SAM" id="SignalP"/>
    </source>
</evidence>
<name>A0ABX7BTF4_9CAUL</name>
<proteinExistence type="inferred from homology"/>
<evidence type="ECO:0000256" key="1">
    <source>
        <dbReference type="ARBA" id="ARBA00004571"/>
    </source>
</evidence>